<dbReference type="Proteomes" id="UP000266723">
    <property type="component" value="Unassembled WGS sequence"/>
</dbReference>
<accession>A0ABQ7ECH6</accession>
<evidence type="ECO:0000313" key="2">
    <source>
        <dbReference type="Proteomes" id="UP000266723"/>
    </source>
</evidence>
<proteinExistence type="predicted"/>
<reference evidence="1 2" key="1">
    <citation type="journal article" date="2020" name="BMC Genomics">
        <title>Intraspecific diversification of the crop wild relative Brassica cretica Lam. using demographic model selection.</title>
        <authorList>
            <person name="Kioukis A."/>
            <person name="Michalopoulou V.A."/>
            <person name="Briers L."/>
            <person name="Pirintsos S."/>
            <person name="Studholme D.J."/>
            <person name="Pavlidis P."/>
            <person name="Sarris P.F."/>
        </authorList>
    </citation>
    <scope>NUCLEOTIDE SEQUENCE [LARGE SCALE GENOMIC DNA]</scope>
    <source>
        <strain evidence="2">cv. PFS-1207/04</strain>
    </source>
</reference>
<gene>
    <name evidence="1" type="ORF">DY000_02020835</name>
</gene>
<organism evidence="1 2">
    <name type="scientific">Brassica cretica</name>
    <name type="common">Mustard</name>
    <dbReference type="NCBI Taxonomy" id="69181"/>
    <lineage>
        <taxon>Eukaryota</taxon>
        <taxon>Viridiplantae</taxon>
        <taxon>Streptophyta</taxon>
        <taxon>Embryophyta</taxon>
        <taxon>Tracheophyta</taxon>
        <taxon>Spermatophyta</taxon>
        <taxon>Magnoliopsida</taxon>
        <taxon>eudicotyledons</taxon>
        <taxon>Gunneridae</taxon>
        <taxon>Pentapetalae</taxon>
        <taxon>rosids</taxon>
        <taxon>malvids</taxon>
        <taxon>Brassicales</taxon>
        <taxon>Brassicaceae</taxon>
        <taxon>Brassiceae</taxon>
        <taxon>Brassica</taxon>
    </lineage>
</organism>
<comment type="caution">
    <text evidence="1">The sequence shown here is derived from an EMBL/GenBank/DDBJ whole genome shotgun (WGS) entry which is preliminary data.</text>
</comment>
<keyword evidence="2" id="KW-1185">Reference proteome</keyword>
<name>A0ABQ7ECH6_BRACR</name>
<protein>
    <submittedName>
        <fullName evidence="1">Uncharacterized protein</fullName>
    </submittedName>
</protein>
<sequence>MEYFRKVIILTEGRKGKNKPPLGGEYKDREVKDAGYPGPLENLGFPIFPKSMEIDSANFSFHISLLASLSSDDKVSLLIDSLDVNSDLFLNSYEFLLSLAP</sequence>
<dbReference type="EMBL" id="QGKV02000299">
    <property type="protein sequence ID" value="KAF3594446.1"/>
    <property type="molecule type" value="Genomic_DNA"/>
</dbReference>
<evidence type="ECO:0000313" key="1">
    <source>
        <dbReference type="EMBL" id="KAF3594446.1"/>
    </source>
</evidence>